<organism evidence="3 4">
    <name type="scientific">Candidatus Roizmanbacteria bacterium RIFCSPLOWO2_02_FULL_41_9</name>
    <dbReference type="NCBI Taxonomy" id="1802077"/>
    <lineage>
        <taxon>Bacteria</taxon>
        <taxon>Candidatus Roizmaniibacteriota</taxon>
    </lineage>
</organism>
<dbReference type="CDD" id="cd03801">
    <property type="entry name" value="GT4_PimA-like"/>
    <property type="match status" value="1"/>
</dbReference>
<dbReference type="AlphaFoldDB" id="A0A1F7JQ68"/>
<dbReference type="PANTHER" id="PTHR46401">
    <property type="entry name" value="GLYCOSYLTRANSFERASE WBBK-RELATED"/>
    <property type="match status" value="1"/>
</dbReference>
<proteinExistence type="predicted"/>
<dbReference type="EMBL" id="MGBB01000057">
    <property type="protein sequence ID" value="OGK57747.1"/>
    <property type="molecule type" value="Genomic_DNA"/>
</dbReference>
<evidence type="ECO:0000256" key="1">
    <source>
        <dbReference type="ARBA" id="ARBA00022679"/>
    </source>
</evidence>
<name>A0A1F7JQ68_9BACT</name>
<dbReference type="SUPFAM" id="SSF53756">
    <property type="entry name" value="UDP-Glycosyltransferase/glycogen phosphorylase"/>
    <property type="match status" value="1"/>
</dbReference>
<keyword evidence="1" id="KW-0808">Transferase</keyword>
<dbReference type="Proteomes" id="UP000178039">
    <property type="component" value="Unassembled WGS sequence"/>
</dbReference>
<comment type="caution">
    <text evidence="3">The sequence shown here is derived from an EMBL/GenBank/DDBJ whole genome shotgun (WGS) entry which is preliminary data.</text>
</comment>
<gene>
    <name evidence="3" type="ORF">A3H86_00120</name>
</gene>
<reference evidence="3 4" key="1">
    <citation type="journal article" date="2016" name="Nat. Commun.">
        <title>Thousands of microbial genomes shed light on interconnected biogeochemical processes in an aquifer system.</title>
        <authorList>
            <person name="Anantharaman K."/>
            <person name="Brown C.T."/>
            <person name="Hug L.A."/>
            <person name="Sharon I."/>
            <person name="Castelle C.J."/>
            <person name="Probst A.J."/>
            <person name="Thomas B.C."/>
            <person name="Singh A."/>
            <person name="Wilkins M.J."/>
            <person name="Karaoz U."/>
            <person name="Brodie E.L."/>
            <person name="Williams K.H."/>
            <person name="Hubbard S.S."/>
            <person name="Banfield J.F."/>
        </authorList>
    </citation>
    <scope>NUCLEOTIDE SEQUENCE [LARGE SCALE GENOMIC DNA]</scope>
</reference>
<dbReference type="GO" id="GO:0016757">
    <property type="term" value="F:glycosyltransferase activity"/>
    <property type="evidence" value="ECO:0007669"/>
    <property type="project" value="InterPro"/>
</dbReference>
<protein>
    <recommendedName>
        <fullName evidence="2">Glycosyl transferase family 1 domain-containing protein</fullName>
    </recommendedName>
</protein>
<evidence type="ECO:0000259" key="2">
    <source>
        <dbReference type="Pfam" id="PF00534"/>
    </source>
</evidence>
<feature type="domain" description="Glycosyl transferase family 1" evidence="2">
    <location>
        <begin position="207"/>
        <end position="355"/>
    </location>
</feature>
<evidence type="ECO:0000313" key="3">
    <source>
        <dbReference type="EMBL" id="OGK57747.1"/>
    </source>
</evidence>
<evidence type="ECO:0000313" key="4">
    <source>
        <dbReference type="Proteomes" id="UP000178039"/>
    </source>
</evidence>
<dbReference type="Pfam" id="PF00534">
    <property type="entry name" value="Glycos_transf_1"/>
    <property type="match status" value="1"/>
</dbReference>
<dbReference type="PANTHER" id="PTHR46401:SF2">
    <property type="entry name" value="GLYCOSYLTRANSFERASE WBBK-RELATED"/>
    <property type="match status" value="1"/>
</dbReference>
<dbReference type="Gene3D" id="3.40.50.2000">
    <property type="entry name" value="Glycogen Phosphorylase B"/>
    <property type="match status" value="1"/>
</dbReference>
<dbReference type="InterPro" id="IPR001296">
    <property type="entry name" value="Glyco_trans_1"/>
</dbReference>
<accession>A0A1F7JQ68</accession>
<sequence>MIIFIANQFIGNKLSTGGDVLAVEIAKRTKKGLIILAPSQIHPEISNVLGHGRLVDTDHSKIGSGTASSLLGGTQTVFHYLIRSWTTLVWLLWNAGSDDTIYLTGDFICNTLPTWLFKKKKPSTKILANFYHRNPRPETRQGNSNIVSYFSRLLQGVSLKMIKEIASKVFVLSDVGKEELLKESFPSSQIVVSGAGINLAKQRRACIKKKNQIVFIGRMNVTKGAFDLVEIFHSVHQRNKKLNLSMIGGTSESDLNKLNALIALYRLERKVRYMGFVSEEVKNRILSESKALVLPSKEEGFGIVVMEALAFDTSVVCYDLPALKAVFSKYKSVNFVKSFEKMAFANKIVDVVSSTGNKTTEKVFTWEDVYKIQSKYF</sequence>